<accession>H5SDG1</accession>
<proteinExistence type="predicted"/>
<organism evidence="1">
    <name type="scientific">uncultured Planctomycetota bacterium</name>
    <dbReference type="NCBI Taxonomy" id="120965"/>
    <lineage>
        <taxon>Bacteria</taxon>
        <taxon>Pseudomonadati</taxon>
        <taxon>Planctomycetota</taxon>
        <taxon>environmental samples</taxon>
    </lineage>
</organism>
<dbReference type="AlphaFoldDB" id="H5SDG1"/>
<evidence type="ECO:0000313" key="1">
    <source>
        <dbReference type="EMBL" id="BAL54197.1"/>
    </source>
</evidence>
<sequence>MRRYGRIIILALGWVASGCGAAGQLWGQAGGYSVKVEKLELPKEINGAIASALAAEAVRVLDSKGQVLCEIWFRKSVPLAKSPSSPTAGYRDLAETTLLGVIRWVQPGSDYRKQKIKPGMYTLRLAYQPEDGDHMGTAPYTEFLLLCPVALDNKLSLFDTPKDLHELSAKATGSNHPAVFLLFPGKPVNQPEVRDHGTGHIVLHITLQAEQNGKTFALPVALTVIGHSAGA</sequence>
<protein>
    <submittedName>
        <fullName evidence="1">Hypothetical conserved protein</fullName>
    </submittedName>
</protein>
<gene>
    <name evidence="1" type="ORF">HGMM_F13D05C19</name>
</gene>
<reference evidence="1" key="1">
    <citation type="journal article" date="2005" name="Environ. Microbiol.">
        <title>Genetic and functional properties of uncultivated thermophilic crenarchaeotes from a subsurface gold mine as revealed by analysis of genome fragments.</title>
        <authorList>
            <person name="Nunoura T."/>
            <person name="Hirayama H."/>
            <person name="Takami H."/>
            <person name="Oida H."/>
            <person name="Nishi S."/>
            <person name="Shimamura S."/>
            <person name="Suzuki Y."/>
            <person name="Inagaki F."/>
            <person name="Takai K."/>
            <person name="Nealson K.H."/>
            <person name="Horikoshi K."/>
        </authorList>
    </citation>
    <scope>NUCLEOTIDE SEQUENCE</scope>
</reference>
<dbReference type="EMBL" id="AP011680">
    <property type="protein sequence ID" value="BAL54197.1"/>
    <property type="molecule type" value="Genomic_DNA"/>
</dbReference>
<name>H5SDG1_9BACT</name>
<reference evidence="1" key="2">
    <citation type="journal article" date="2012" name="PLoS ONE">
        <title>A Deeply Branching Thermophilic Bacterium with an Ancient Acetyl-CoA Pathway Dominates a Subsurface Ecosystem.</title>
        <authorList>
            <person name="Takami H."/>
            <person name="Noguchi H."/>
            <person name="Takaki Y."/>
            <person name="Uchiyama I."/>
            <person name="Toyoda A."/>
            <person name="Nishi S."/>
            <person name="Chee G.-J."/>
            <person name="Arai W."/>
            <person name="Nunoura T."/>
            <person name="Itoh T."/>
            <person name="Hattori M."/>
            <person name="Takai K."/>
        </authorList>
    </citation>
    <scope>NUCLEOTIDE SEQUENCE</scope>
</reference>
<dbReference type="PROSITE" id="PS51257">
    <property type="entry name" value="PROKAR_LIPOPROTEIN"/>
    <property type="match status" value="1"/>
</dbReference>